<gene>
    <name evidence="1" type="ORF">FJQ55_12170</name>
</gene>
<evidence type="ECO:0000313" key="2">
    <source>
        <dbReference type="Proteomes" id="UP000316429"/>
    </source>
</evidence>
<evidence type="ECO:0000313" key="1">
    <source>
        <dbReference type="EMBL" id="TPP11522.1"/>
    </source>
</evidence>
<dbReference type="OrthoDB" id="8387556at2"/>
<proteinExistence type="predicted"/>
<sequence>MTELANLKAFNVEEADLTLWTFKGTIPAVNGHWIETTDDLDQELKRVFLSQLQGFSEEQDYSLLAQNNEESVLTLPSDETDVHVIAEAIGQVTNGRKTRSVKTLRNAKFYVVRFVRNGQVVFAARRTDPSWRTKAATSVLTAIYKDRELDLAEDDGFKIHRTFDFFCINGELLVSDKRNFETILNYRAAHENDFAEMQAETEFAEVFSDLAPLSEFVGTNRLQLRRMSAIRSKSFYKDAAFMSNLRLRFAEYELNIVFDADGKIVPTPETCRDILTALLDHRLRSGFSGNTYDVPDAVQV</sequence>
<dbReference type="AlphaFoldDB" id="A0A504V260"/>
<name>A0A504V260_9HYPH</name>
<dbReference type="Proteomes" id="UP000316429">
    <property type="component" value="Unassembled WGS sequence"/>
</dbReference>
<comment type="caution">
    <text evidence="1">The sequence shown here is derived from an EMBL/GenBank/DDBJ whole genome shotgun (WGS) entry which is preliminary data.</text>
</comment>
<dbReference type="EMBL" id="VFYP01000001">
    <property type="protein sequence ID" value="TPP11522.1"/>
    <property type="molecule type" value="Genomic_DNA"/>
</dbReference>
<accession>A0A504V260</accession>
<protein>
    <submittedName>
        <fullName evidence="1">DUF4868 domain-containing protein</fullName>
    </submittedName>
</protein>
<dbReference type="InterPro" id="IPR032359">
    <property type="entry name" value="KwaB-like"/>
</dbReference>
<reference evidence="1 2" key="1">
    <citation type="submission" date="2019-06" db="EMBL/GenBank/DDBJ databases">
        <title>Rhizobium sp. CL12 isolated from roots of soybean.</title>
        <authorList>
            <person name="Wang C."/>
        </authorList>
    </citation>
    <scope>NUCLEOTIDE SEQUENCE [LARGE SCALE GENOMIC DNA]</scope>
    <source>
        <strain evidence="1 2">CL12</strain>
    </source>
</reference>
<organism evidence="1 2">
    <name type="scientific">Rhizobium glycinendophyticum</name>
    <dbReference type="NCBI Taxonomy" id="2589807"/>
    <lineage>
        <taxon>Bacteria</taxon>
        <taxon>Pseudomonadati</taxon>
        <taxon>Pseudomonadota</taxon>
        <taxon>Alphaproteobacteria</taxon>
        <taxon>Hyphomicrobiales</taxon>
        <taxon>Rhizobiaceae</taxon>
        <taxon>Rhizobium/Agrobacterium group</taxon>
        <taxon>Rhizobium</taxon>
    </lineage>
</organism>
<dbReference type="Pfam" id="PF16162">
    <property type="entry name" value="KwaB"/>
    <property type="match status" value="1"/>
</dbReference>
<dbReference type="RefSeq" id="WP_140828239.1">
    <property type="nucleotide sequence ID" value="NZ_VFYP01000001.1"/>
</dbReference>
<keyword evidence="2" id="KW-1185">Reference proteome</keyword>